<sequence length="54" mass="5963">MKTNVMFIILAVLLGGCSIWKPLEAPRSGLSLMRLELPTMNVDVLTFENKGGTR</sequence>
<comment type="caution">
    <text evidence="1">The sequence shown here is derived from an EMBL/GenBank/DDBJ whole genome shotgun (WGS) entry which is preliminary data.</text>
</comment>
<reference evidence="1" key="1">
    <citation type="journal article" date="2015" name="Nature">
        <title>Complex archaea that bridge the gap between prokaryotes and eukaryotes.</title>
        <authorList>
            <person name="Spang A."/>
            <person name="Saw J.H."/>
            <person name="Jorgensen S.L."/>
            <person name="Zaremba-Niedzwiedzka K."/>
            <person name="Martijn J."/>
            <person name="Lind A.E."/>
            <person name="van Eijk R."/>
            <person name="Schleper C."/>
            <person name="Guy L."/>
            <person name="Ettema T.J."/>
        </authorList>
    </citation>
    <scope>NUCLEOTIDE SEQUENCE</scope>
</reference>
<evidence type="ECO:0008006" key="2">
    <source>
        <dbReference type="Google" id="ProtNLM"/>
    </source>
</evidence>
<dbReference type="EMBL" id="LAZR01025626">
    <property type="protein sequence ID" value="KKL71328.1"/>
    <property type="molecule type" value="Genomic_DNA"/>
</dbReference>
<gene>
    <name evidence="1" type="ORF">LCGC14_2096000</name>
</gene>
<dbReference type="AlphaFoldDB" id="A0A0F9EBC2"/>
<protein>
    <recommendedName>
        <fullName evidence="2">Lipoprotein</fullName>
    </recommendedName>
</protein>
<evidence type="ECO:0000313" key="1">
    <source>
        <dbReference type="EMBL" id="KKL71328.1"/>
    </source>
</evidence>
<proteinExistence type="predicted"/>
<name>A0A0F9EBC2_9ZZZZ</name>
<dbReference type="PROSITE" id="PS51257">
    <property type="entry name" value="PROKAR_LIPOPROTEIN"/>
    <property type="match status" value="1"/>
</dbReference>
<organism evidence="1">
    <name type="scientific">marine sediment metagenome</name>
    <dbReference type="NCBI Taxonomy" id="412755"/>
    <lineage>
        <taxon>unclassified sequences</taxon>
        <taxon>metagenomes</taxon>
        <taxon>ecological metagenomes</taxon>
    </lineage>
</organism>
<accession>A0A0F9EBC2</accession>